<keyword evidence="1" id="KW-0472">Membrane</keyword>
<sequence length="133" mass="14068">MVALSGFFVIAAISDLVSGTSGEAGPGVVAGMAVFFAIVGVLGYRLAISKTPQSIAQSPEQRILALAKQLQGRVTLAEVVLHCQLEVEQARSLLKELVRKGLAELHLSDQGDEVFMFGGFAPETKETAKDPLD</sequence>
<dbReference type="AlphaFoldDB" id="A0A511QZE9"/>
<keyword evidence="1" id="KW-1133">Transmembrane helix</keyword>
<evidence type="ECO:0000256" key="1">
    <source>
        <dbReference type="SAM" id="Phobius"/>
    </source>
</evidence>
<accession>A0A511QZE9</accession>
<keyword evidence="1" id="KW-0812">Transmembrane</keyword>
<name>A0A511QZE9_9DEIN</name>
<dbReference type="EMBL" id="BJXL01000003">
    <property type="protein sequence ID" value="GEM82086.1"/>
    <property type="molecule type" value="Genomic_DNA"/>
</dbReference>
<feature type="transmembrane region" description="Helical" evidence="1">
    <location>
        <begin position="29"/>
        <end position="48"/>
    </location>
</feature>
<dbReference type="Proteomes" id="UP000321197">
    <property type="component" value="Unassembled WGS sequence"/>
</dbReference>
<protein>
    <submittedName>
        <fullName evidence="2">Uncharacterized protein</fullName>
    </submittedName>
</protein>
<gene>
    <name evidence="2" type="ORF">MHY01S_02520</name>
</gene>
<proteinExistence type="predicted"/>
<dbReference type="Gene3D" id="1.10.10.10">
    <property type="entry name" value="Winged helix-like DNA-binding domain superfamily/Winged helix DNA-binding domain"/>
    <property type="match status" value="1"/>
</dbReference>
<dbReference type="InterPro" id="IPR036388">
    <property type="entry name" value="WH-like_DNA-bd_sf"/>
</dbReference>
<organism evidence="2 3">
    <name type="scientific">Meiothermus hypogaeus NBRC 106114</name>
    <dbReference type="NCBI Taxonomy" id="1227553"/>
    <lineage>
        <taxon>Bacteria</taxon>
        <taxon>Thermotogati</taxon>
        <taxon>Deinococcota</taxon>
        <taxon>Deinococci</taxon>
        <taxon>Thermales</taxon>
        <taxon>Thermaceae</taxon>
        <taxon>Meiothermus</taxon>
    </lineage>
</organism>
<reference evidence="2 3" key="1">
    <citation type="submission" date="2019-07" db="EMBL/GenBank/DDBJ databases">
        <title>Whole genome shotgun sequence of Meiothermus hypogaeus NBRC 106114.</title>
        <authorList>
            <person name="Hosoyama A."/>
            <person name="Uohara A."/>
            <person name="Ohji S."/>
            <person name="Ichikawa N."/>
        </authorList>
    </citation>
    <scope>NUCLEOTIDE SEQUENCE [LARGE SCALE GENOMIC DNA]</scope>
    <source>
        <strain evidence="2 3">NBRC 106114</strain>
    </source>
</reference>
<comment type="caution">
    <text evidence="2">The sequence shown here is derived from an EMBL/GenBank/DDBJ whole genome shotgun (WGS) entry which is preliminary data.</text>
</comment>
<evidence type="ECO:0000313" key="2">
    <source>
        <dbReference type="EMBL" id="GEM82086.1"/>
    </source>
</evidence>
<evidence type="ECO:0000313" key="3">
    <source>
        <dbReference type="Proteomes" id="UP000321197"/>
    </source>
</evidence>